<dbReference type="GO" id="GO:0000976">
    <property type="term" value="F:transcription cis-regulatory region binding"/>
    <property type="evidence" value="ECO:0007669"/>
    <property type="project" value="TreeGrafter"/>
</dbReference>
<dbReference type="AlphaFoldDB" id="A0A1E4SW46"/>
<sequence>MTTKMRNQIGRDVLHHPHQHSYKFVSVKATRSHGRCNDCRRRKKKCDEAKPSCASCVKRKIDCVYATPLTGKGRRNTQMANKMSSISTCQVVSEKNDNIENNDQARSFGSDNSWQLTYRSPGFARDSFTSTSAETVPQNNSKDEEFPLLMGQTHESSSLDLFGASTQASDYMPSSLNDQQLSLMLDLYLSQPVIDGFNHEQFNEAFFSSLVKTISSPPNNFGPASLVGSPQFSKSIAMFSPDLLNKSLVTCLTGSPKNALSRFSTTDLDSSGREFLDNFRYFVSSSEKYNHCLKMFVPLAYKNKAVMYALCGWGGILASSKNHERSKAYITRSNMLCDEAILALQTQGQLADVNEELLYVVVCLSCHILMGSSTGDTKEWKRSFEKLRMILKTIGLANFVRLSKNRSATLWVLNCFFYHDVLKVTTDSKAGTVFPLSEYKSVLSYSFEDVEIDNIELGSPSLGESVTFHTSSVADPFMGCCVGLYIRLGEINNLYDEVSVKSARLYVMYNKLKAEMDLDDDEEYKLNVIRCEEYDQYYNARIEFHDFVEVEASKLIKKIDSTTPSVPVLNNIDDPTECELHLTHFEVMQLTMGLFLRVKVKEMSSLDFEVKRLLLHLYRSMKVLLYTKFSSYLAFPLLVAGAAAAELRDRLSLKVIYLQIIEYSKEANLCRVWDVIQEFWKINPDGARYIDWQTIINKLDWNICTG</sequence>
<dbReference type="InterPro" id="IPR021858">
    <property type="entry name" value="Fun_TF"/>
</dbReference>
<protein>
    <recommendedName>
        <fullName evidence="3">Zn(2)-C6 fungal-type domain-containing protein</fullName>
    </recommendedName>
</protein>
<evidence type="ECO:0000313" key="4">
    <source>
        <dbReference type="EMBL" id="ODV83728.1"/>
    </source>
</evidence>
<keyword evidence="5" id="KW-1185">Reference proteome</keyword>
<dbReference type="PANTHER" id="PTHR37534:SF7">
    <property type="entry name" value="TRANSCRIPTIONAL ACTIVATOR PROTEIN UGA3"/>
    <property type="match status" value="1"/>
</dbReference>
<organism evidence="4 5">
    <name type="scientific">[Candida] arabinofermentans NRRL YB-2248</name>
    <dbReference type="NCBI Taxonomy" id="983967"/>
    <lineage>
        <taxon>Eukaryota</taxon>
        <taxon>Fungi</taxon>
        <taxon>Dikarya</taxon>
        <taxon>Ascomycota</taxon>
        <taxon>Saccharomycotina</taxon>
        <taxon>Pichiomycetes</taxon>
        <taxon>Pichiales</taxon>
        <taxon>Pichiaceae</taxon>
        <taxon>Ogataea</taxon>
        <taxon>Ogataea/Candida clade</taxon>
    </lineage>
</organism>
<dbReference type="PANTHER" id="PTHR37534">
    <property type="entry name" value="TRANSCRIPTIONAL ACTIVATOR PROTEIN UGA3"/>
    <property type="match status" value="1"/>
</dbReference>
<gene>
    <name evidence="4" type="ORF">CANARDRAFT_29714</name>
</gene>
<evidence type="ECO:0000313" key="5">
    <source>
        <dbReference type="Proteomes" id="UP000094801"/>
    </source>
</evidence>
<evidence type="ECO:0000259" key="3">
    <source>
        <dbReference type="PROSITE" id="PS50048"/>
    </source>
</evidence>
<dbReference type="CDD" id="cd00067">
    <property type="entry name" value="GAL4"/>
    <property type="match status" value="1"/>
</dbReference>
<evidence type="ECO:0000256" key="2">
    <source>
        <dbReference type="ARBA" id="ARBA00023242"/>
    </source>
</evidence>
<dbReference type="InterPro" id="IPR001138">
    <property type="entry name" value="Zn2Cys6_DnaBD"/>
</dbReference>
<dbReference type="GO" id="GO:0045944">
    <property type="term" value="P:positive regulation of transcription by RNA polymerase II"/>
    <property type="evidence" value="ECO:0007669"/>
    <property type="project" value="TreeGrafter"/>
</dbReference>
<dbReference type="Pfam" id="PF00172">
    <property type="entry name" value="Zn_clus"/>
    <property type="match status" value="1"/>
</dbReference>
<comment type="subcellular location">
    <subcellularLocation>
        <location evidence="1">Nucleus</location>
    </subcellularLocation>
</comment>
<dbReference type="OrthoDB" id="25818at2759"/>
<feature type="domain" description="Zn(2)-C6 fungal-type" evidence="3">
    <location>
        <begin position="35"/>
        <end position="65"/>
    </location>
</feature>
<reference evidence="5" key="1">
    <citation type="submission" date="2016-04" db="EMBL/GenBank/DDBJ databases">
        <title>Comparative genomics of biotechnologically important yeasts.</title>
        <authorList>
            <consortium name="DOE Joint Genome Institute"/>
            <person name="Riley R."/>
            <person name="Haridas S."/>
            <person name="Wolfe K.H."/>
            <person name="Lopes M.R."/>
            <person name="Hittinger C.T."/>
            <person name="Goker M."/>
            <person name="Salamov A."/>
            <person name="Wisecaver J."/>
            <person name="Long T.M."/>
            <person name="Aerts A.L."/>
            <person name="Barry K."/>
            <person name="Choi C."/>
            <person name="Clum A."/>
            <person name="Coughlan A.Y."/>
            <person name="Deshpande S."/>
            <person name="Douglass A.P."/>
            <person name="Hanson S.J."/>
            <person name="Klenk H.-P."/>
            <person name="Labutti K."/>
            <person name="Lapidus A."/>
            <person name="Lindquist E."/>
            <person name="Lipzen A."/>
            <person name="Meier-Kolthoff J.P."/>
            <person name="Ohm R.A."/>
            <person name="Otillar R.P."/>
            <person name="Pangilinan J."/>
            <person name="Peng Y."/>
            <person name="Rokas A."/>
            <person name="Rosa C.A."/>
            <person name="Scheuner C."/>
            <person name="Sibirny A.A."/>
            <person name="Slot J.C."/>
            <person name="Stielow J.B."/>
            <person name="Sun H."/>
            <person name="Kurtzman C.P."/>
            <person name="Blackwell M."/>
            <person name="Grigoriev I.V."/>
            <person name="Jeffries T.W."/>
        </authorList>
    </citation>
    <scope>NUCLEOTIDE SEQUENCE [LARGE SCALE GENOMIC DNA]</scope>
    <source>
        <strain evidence="5">NRRL YB-2248</strain>
    </source>
</reference>
<dbReference type="GO" id="GO:0008270">
    <property type="term" value="F:zinc ion binding"/>
    <property type="evidence" value="ECO:0007669"/>
    <property type="project" value="InterPro"/>
</dbReference>
<dbReference type="SUPFAM" id="SSF57701">
    <property type="entry name" value="Zn2/Cys6 DNA-binding domain"/>
    <property type="match status" value="1"/>
</dbReference>
<proteinExistence type="predicted"/>
<dbReference type="Pfam" id="PF11951">
    <property type="entry name" value="Fungal_trans_2"/>
    <property type="match status" value="1"/>
</dbReference>
<dbReference type="STRING" id="983967.A0A1E4SW46"/>
<dbReference type="Proteomes" id="UP000094801">
    <property type="component" value="Unassembled WGS sequence"/>
</dbReference>
<dbReference type="SMART" id="SM00066">
    <property type="entry name" value="GAL4"/>
    <property type="match status" value="1"/>
</dbReference>
<keyword evidence="2" id="KW-0539">Nucleus</keyword>
<dbReference type="PROSITE" id="PS50048">
    <property type="entry name" value="ZN2_CY6_FUNGAL_2"/>
    <property type="match status" value="1"/>
</dbReference>
<dbReference type="GO" id="GO:0000981">
    <property type="term" value="F:DNA-binding transcription factor activity, RNA polymerase II-specific"/>
    <property type="evidence" value="ECO:0007669"/>
    <property type="project" value="InterPro"/>
</dbReference>
<dbReference type="InterPro" id="IPR036864">
    <property type="entry name" value="Zn2-C6_fun-type_DNA-bd_sf"/>
</dbReference>
<dbReference type="GO" id="GO:0005634">
    <property type="term" value="C:nucleus"/>
    <property type="evidence" value="ECO:0007669"/>
    <property type="project" value="UniProtKB-SubCell"/>
</dbReference>
<accession>A0A1E4SW46</accession>
<dbReference type="Gene3D" id="4.10.240.10">
    <property type="entry name" value="Zn(2)-C6 fungal-type DNA-binding domain"/>
    <property type="match status" value="1"/>
</dbReference>
<name>A0A1E4SW46_9ASCO</name>
<dbReference type="EMBL" id="KV453861">
    <property type="protein sequence ID" value="ODV83728.1"/>
    <property type="molecule type" value="Genomic_DNA"/>
</dbReference>
<evidence type="ECO:0000256" key="1">
    <source>
        <dbReference type="ARBA" id="ARBA00004123"/>
    </source>
</evidence>